<gene>
    <name evidence="2" type="ORF">RUN39_v1_260052</name>
</gene>
<feature type="domain" description="HTH cro/C1-type" evidence="1">
    <location>
        <begin position="8"/>
        <end position="64"/>
    </location>
</feature>
<accession>A0A0S4TQ74</accession>
<sequence>MSPFSIALRTLRAKFELAQGEFAARLGYRQAYVSALECGSKLPKEAELVHRIVHVLDLDPVDEAHLREAFEMSRNFNLPPRGAPAAAYRLCAQFSEVLPTLSAADAKALSAMLEVFQRSKQAPASASRASKGVEESPM</sequence>
<dbReference type="InterPro" id="IPR001387">
    <property type="entry name" value="Cro/C1-type_HTH"/>
</dbReference>
<proteinExistence type="predicted"/>
<dbReference type="GO" id="GO:0003677">
    <property type="term" value="F:DNA binding"/>
    <property type="evidence" value="ECO:0007669"/>
    <property type="project" value="InterPro"/>
</dbReference>
<organism evidence="2">
    <name type="scientific">Ralstonia solanacearum</name>
    <name type="common">Pseudomonas solanacearum</name>
    <dbReference type="NCBI Taxonomy" id="305"/>
    <lineage>
        <taxon>Bacteria</taxon>
        <taxon>Pseudomonadati</taxon>
        <taxon>Pseudomonadota</taxon>
        <taxon>Betaproteobacteria</taxon>
        <taxon>Burkholderiales</taxon>
        <taxon>Burkholderiaceae</taxon>
        <taxon>Ralstonia</taxon>
        <taxon>Ralstonia solanacearum species complex</taxon>
    </lineage>
</organism>
<dbReference type="PROSITE" id="PS50943">
    <property type="entry name" value="HTH_CROC1"/>
    <property type="match status" value="1"/>
</dbReference>
<name>A0A0S4TQ74_RALSL</name>
<reference evidence="2" key="1">
    <citation type="submission" date="2015-10" db="EMBL/GenBank/DDBJ databases">
        <authorList>
            <person name="Gilbert D.G."/>
        </authorList>
    </citation>
    <scope>NUCLEOTIDE SEQUENCE</scope>
    <source>
        <strain evidence="2">Phyl III-seqv23</strain>
    </source>
</reference>
<protein>
    <recommendedName>
        <fullName evidence="1">HTH cro/C1-type domain-containing protein</fullName>
    </recommendedName>
</protein>
<evidence type="ECO:0000259" key="1">
    <source>
        <dbReference type="PROSITE" id="PS50943"/>
    </source>
</evidence>
<evidence type="ECO:0000313" key="2">
    <source>
        <dbReference type="EMBL" id="CUV11905.1"/>
    </source>
</evidence>
<dbReference type="InterPro" id="IPR010982">
    <property type="entry name" value="Lambda_DNA-bd_dom_sf"/>
</dbReference>
<dbReference type="SMART" id="SM00530">
    <property type="entry name" value="HTH_XRE"/>
    <property type="match status" value="1"/>
</dbReference>
<dbReference type="Pfam" id="PF13560">
    <property type="entry name" value="HTH_31"/>
    <property type="match status" value="1"/>
</dbReference>
<dbReference type="AlphaFoldDB" id="A0A0S4TQ74"/>
<dbReference type="Gene3D" id="1.10.260.40">
    <property type="entry name" value="lambda repressor-like DNA-binding domains"/>
    <property type="match status" value="1"/>
</dbReference>
<dbReference type="SUPFAM" id="SSF47413">
    <property type="entry name" value="lambda repressor-like DNA-binding domains"/>
    <property type="match status" value="1"/>
</dbReference>
<dbReference type="PATRIC" id="fig|305.106.peg.1066"/>
<dbReference type="EMBL" id="LN899819">
    <property type="protein sequence ID" value="CUV11905.1"/>
    <property type="molecule type" value="Genomic_DNA"/>
</dbReference>
<dbReference type="CDD" id="cd00093">
    <property type="entry name" value="HTH_XRE"/>
    <property type="match status" value="1"/>
</dbReference>